<dbReference type="PROSITE" id="PS00708">
    <property type="entry name" value="PRO_ENDOPEP_SER"/>
    <property type="match status" value="1"/>
</dbReference>
<dbReference type="InterPro" id="IPR050278">
    <property type="entry name" value="Serine_Prot_S9B/DPPIV"/>
</dbReference>
<dbReference type="Proteomes" id="UP001500027">
    <property type="component" value="Unassembled WGS sequence"/>
</dbReference>
<dbReference type="EMBL" id="BAABAV010000001">
    <property type="protein sequence ID" value="GAA4268267.1"/>
    <property type="molecule type" value="Genomic_DNA"/>
</dbReference>
<evidence type="ECO:0000313" key="7">
    <source>
        <dbReference type="Proteomes" id="UP001500027"/>
    </source>
</evidence>
<comment type="caution">
    <text evidence="6">The sequence shown here is derived from an EMBL/GenBank/DDBJ whole genome shotgun (WGS) entry which is preliminary data.</text>
</comment>
<feature type="chain" id="PRO_5047167233" evidence="3">
    <location>
        <begin position="21"/>
        <end position="744"/>
    </location>
</feature>
<dbReference type="SUPFAM" id="SSF82171">
    <property type="entry name" value="DPP6 N-terminal domain-like"/>
    <property type="match status" value="1"/>
</dbReference>
<dbReference type="Gene3D" id="3.40.50.1820">
    <property type="entry name" value="alpha/beta hydrolase"/>
    <property type="match status" value="1"/>
</dbReference>
<dbReference type="InterPro" id="IPR029058">
    <property type="entry name" value="AB_hydrolase_fold"/>
</dbReference>
<evidence type="ECO:0000256" key="2">
    <source>
        <dbReference type="ARBA" id="ARBA00022801"/>
    </source>
</evidence>
<evidence type="ECO:0000256" key="3">
    <source>
        <dbReference type="SAM" id="SignalP"/>
    </source>
</evidence>
<dbReference type="InterPro" id="IPR002469">
    <property type="entry name" value="Peptidase_S9B_N"/>
</dbReference>
<feature type="domain" description="Dipeptidylpeptidase IV N-terminal" evidence="5">
    <location>
        <begin position="98"/>
        <end position="440"/>
    </location>
</feature>
<reference evidence="7" key="1">
    <citation type="journal article" date="2019" name="Int. J. Syst. Evol. Microbiol.">
        <title>The Global Catalogue of Microorganisms (GCM) 10K type strain sequencing project: providing services to taxonomists for standard genome sequencing and annotation.</title>
        <authorList>
            <consortium name="The Broad Institute Genomics Platform"/>
            <consortium name="The Broad Institute Genome Sequencing Center for Infectious Disease"/>
            <person name="Wu L."/>
            <person name="Ma J."/>
        </authorList>
    </citation>
    <scope>NUCLEOTIDE SEQUENCE [LARGE SCALE GENOMIC DNA]</scope>
    <source>
        <strain evidence="7">JCM 17452</strain>
    </source>
</reference>
<evidence type="ECO:0000256" key="1">
    <source>
        <dbReference type="ARBA" id="ARBA00022670"/>
    </source>
</evidence>
<organism evidence="6 7">
    <name type="scientific">Hyunsoonleella aestuarii</name>
    <dbReference type="NCBI Taxonomy" id="912802"/>
    <lineage>
        <taxon>Bacteria</taxon>
        <taxon>Pseudomonadati</taxon>
        <taxon>Bacteroidota</taxon>
        <taxon>Flavobacteriia</taxon>
        <taxon>Flavobacteriales</taxon>
        <taxon>Flavobacteriaceae</taxon>
    </lineage>
</organism>
<evidence type="ECO:0000259" key="5">
    <source>
        <dbReference type="Pfam" id="PF00930"/>
    </source>
</evidence>
<evidence type="ECO:0000313" key="6">
    <source>
        <dbReference type="EMBL" id="GAA4268267.1"/>
    </source>
</evidence>
<proteinExistence type="predicted"/>
<feature type="signal peptide" evidence="3">
    <location>
        <begin position="1"/>
        <end position="20"/>
    </location>
</feature>
<dbReference type="PANTHER" id="PTHR11731:SF193">
    <property type="entry name" value="DIPEPTIDYL PEPTIDASE 9"/>
    <property type="match status" value="1"/>
</dbReference>
<dbReference type="InterPro" id="IPR002471">
    <property type="entry name" value="Pept_S9_AS"/>
</dbReference>
<dbReference type="PANTHER" id="PTHR11731">
    <property type="entry name" value="PROTEASE FAMILY S9B,C DIPEPTIDYL-PEPTIDASE IV-RELATED"/>
    <property type="match status" value="1"/>
</dbReference>
<dbReference type="Pfam" id="PF00930">
    <property type="entry name" value="DPPIV_N"/>
    <property type="match status" value="1"/>
</dbReference>
<dbReference type="InterPro" id="IPR001375">
    <property type="entry name" value="Peptidase_S9_cat"/>
</dbReference>
<keyword evidence="3" id="KW-0732">Signal</keyword>
<accession>A0ABP8E7P0</accession>
<keyword evidence="7" id="KW-1185">Reference proteome</keyword>
<name>A0ABP8E7P0_9FLAO</name>
<dbReference type="RefSeq" id="WP_139001765.1">
    <property type="nucleotide sequence ID" value="NZ_BAABAV010000001.1"/>
</dbReference>
<keyword evidence="1" id="KW-0645">Protease</keyword>
<dbReference type="SUPFAM" id="SSF53474">
    <property type="entry name" value="alpha/beta-Hydrolases"/>
    <property type="match status" value="1"/>
</dbReference>
<protein>
    <submittedName>
        <fullName evidence="6">S9 family peptidase</fullName>
    </submittedName>
</protein>
<dbReference type="Pfam" id="PF00326">
    <property type="entry name" value="Peptidase_S9"/>
    <property type="match status" value="1"/>
</dbReference>
<gene>
    <name evidence="6" type="ORF">GCM10022257_03680</name>
</gene>
<evidence type="ECO:0000259" key="4">
    <source>
        <dbReference type="Pfam" id="PF00326"/>
    </source>
</evidence>
<sequence length="744" mass="85253">MKYLNFSLGICLFLATILTAQTKQISIEEIWNGTFRTEGMDVLHSMKNGQQYSVLNFDQASRSTSVDIYDYKTLEKIKTLVSSADLEDLAYFTDYKFSNDEQKVILATNEESIFRRSVLGNYFVYTINDKSLDLISEDKIQEPTFSPDGTKVAYAKNNNLFVKDLKSGETIQITFDGKKNEIINGITDWVYEEEFAFVRAFEWNADSNKIAFIRFDETNVPEFSMDVYGTGLYQTQHVFKYPKAGETNSLVSLYIYNLNNGATNEVKLGKSYNDFYIPRIEWTNKPDVLSAHYMNRHQNELDLWMINAKTNTSNLVLAEKDKAYIDVTDNLTFLKDNSFIWTSEKDGFNHIYHYSEEGKLINQVTKGNWEVTNYYGYDENTNRIFYQSVENGSINRDVYSIKLNGRNKQRLTKSEGTNNASFSADFSYFINTFSSASIPPEYSLNSSASGNLIKSIKDNDVLSQNLSNYKTSKKEFSTIRVNGNDLNMWMIKPADFDASKQYPLFMTQYSGPGSQSVENSWNGANDYWFQHLAQEGYIIVCVDGRGTGFKGAEFKKVTQNELGKYEVEDQIQAARQLGELPYIDKTRIGIWGWSYGGFMSSNCLFKGNNVFKMAIAVAPVTSWRFYDTIYTERYMTTPQENPSGYDDNSPINHIDKLEGDFLLVHGSADDNVHLQNTMRLAEALIQANKPFDWAVYPDDNHGIYGGNTRLHLYNKMTKFIHNNLGDKRNKEEKVGVKEKVEIKG</sequence>
<dbReference type="Gene3D" id="2.140.10.30">
    <property type="entry name" value="Dipeptidylpeptidase IV, N-terminal domain"/>
    <property type="match status" value="1"/>
</dbReference>
<keyword evidence="2" id="KW-0378">Hydrolase</keyword>
<feature type="domain" description="Peptidase S9 prolyl oligopeptidase catalytic" evidence="4">
    <location>
        <begin position="529"/>
        <end position="726"/>
    </location>
</feature>